<comment type="caution">
    <text evidence="1">The sequence shown here is derived from an EMBL/GenBank/DDBJ whole genome shotgun (WGS) entry which is preliminary data.</text>
</comment>
<sequence>MGSKWFGGMAVAVSAAVVVSTGSPVSARSRPADGGDTTAVLMARYAFNGRPVLDDSGRGHTLRIISGHGGVVRKVAHGQGSALLFPSRCLLRICPHVALQTPSTPDLNPGARDISFGADVYLSPTQTSKGQNVIQKGFSKTSSQWKLQIDGVAGRPSCVLVGDRLRRIRMATSTVTVADGRWHRVRCSRVGSVLAVFVDNLLRGRTTVPASLSVTNNRPMSIGGKGAFADNDQFNGALDNVWVQVG</sequence>
<accession>A0ABT0Y0G0</accession>
<dbReference type="InterPro" id="IPR013320">
    <property type="entry name" value="ConA-like_dom_sf"/>
</dbReference>
<dbReference type="SUPFAM" id="SSF49899">
    <property type="entry name" value="Concanavalin A-like lectins/glucanases"/>
    <property type="match status" value="1"/>
</dbReference>
<evidence type="ECO:0000313" key="1">
    <source>
        <dbReference type="EMBL" id="MCM4079525.1"/>
    </source>
</evidence>
<evidence type="ECO:0000313" key="2">
    <source>
        <dbReference type="Proteomes" id="UP001523216"/>
    </source>
</evidence>
<reference evidence="1 2" key="1">
    <citation type="submission" date="2022-06" db="EMBL/GenBank/DDBJ databases">
        <title>Actinoplanes abujensis sp. nov., isolated from Nigerian arid soil.</title>
        <authorList>
            <person name="Ding P."/>
        </authorList>
    </citation>
    <scope>NUCLEOTIDE SEQUENCE [LARGE SCALE GENOMIC DNA]</scope>
    <source>
        <strain evidence="2">TRM88002</strain>
    </source>
</reference>
<dbReference type="Pfam" id="PF13385">
    <property type="entry name" value="Laminin_G_3"/>
    <property type="match status" value="1"/>
</dbReference>
<organism evidence="1 2">
    <name type="scientific">Paractinoplanes hotanensis</name>
    <dbReference type="NCBI Taxonomy" id="2906497"/>
    <lineage>
        <taxon>Bacteria</taxon>
        <taxon>Bacillati</taxon>
        <taxon>Actinomycetota</taxon>
        <taxon>Actinomycetes</taxon>
        <taxon>Micromonosporales</taxon>
        <taxon>Micromonosporaceae</taxon>
        <taxon>Paractinoplanes</taxon>
    </lineage>
</organism>
<name>A0ABT0Y0G0_9ACTN</name>
<proteinExistence type="predicted"/>
<dbReference type="RefSeq" id="WP_251799368.1">
    <property type="nucleotide sequence ID" value="NZ_JAMQOL010000022.1"/>
</dbReference>
<protein>
    <submittedName>
        <fullName evidence="1">LamG domain-containing protein</fullName>
    </submittedName>
</protein>
<dbReference type="EMBL" id="JAMQOL010000022">
    <property type="protein sequence ID" value="MCM4079525.1"/>
    <property type="molecule type" value="Genomic_DNA"/>
</dbReference>
<gene>
    <name evidence="1" type="ORF">LXN57_18280</name>
</gene>
<dbReference type="Proteomes" id="UP001523216">
    <property type="component" value="Unassembled WGS sequence"/>
</dbReference>
<keyword evidence="2" id="KW-1185">Reference proteome</keyword>
<dbReference type="Gene3D" id="2.60.120.200">
    <property type="match status" value="1"/>
</dbReference>